<accession>A0A174MWR4</accession>
<dbReference type="EMBL" id="CYZT01000338">
    <property type="protein sequence ID" value="CUP38580.1"/>
    <property type="molecule type" value="Genomic_DNA"/>
</dbReference>
<dbReference type="Proteomes" id="UP000095746">
    <property type="component" value="Unassembled WGS sequence"/>
</dbReference>
<reference evidence="2 3" key="1">
    <citation type="submission" date="2015-09" db="EMBL/GenBank/DDBJ databases">
        <authorList>
            <consortium name="Pathogen Informatics"/>
        </authorList>
    </citation>
    <scope>NUCLEOTIDE SEQUENCE [LARGE SCALE GENOMIC DNA]</scope>
    <source>
        <strain evidence="2 3">2789STDY5608854</strain>
    </source>
</reference>
<feature type="compositionally biased region" description="Polar residues" evidence="1">
    <location>
        <begin position="1"/>
        <end position="16"/>
    </location>
</feature>
<dbReference type="AlphaFoldDB" id="A0A174MWR4"/>
<name>A0A174MWR4_FLAPL</name>
<evidence type="ECO:0000313" key="3">
    <source>
        <dbReference type="Proteomes" id="UP000095746"/>
    </source>
</evidence>
<gene>
    <name evidence="2" type="ORF">ERS852411_03072</name>
</gene>
<protein>
    <submittedName>
        <fullName evidence="2">Uncharacterized protein</fullName>
    </submittedName>
</protein>
<evidence type="ECO:0000256" key="1">
    <source>
        <dbReference type="SAM" id="MobiDB-lite"/>
    </source>
</evidence>
<feature type="region of interest" description="Disordered" evidence="1">
    <location>
        <begin position="1"/>
        <end position="35"/>
    </location>
</feature>
<proteinExistence type="predicted"/>
<feature type="compositionally biased region" description="Low complexity" evidence="1">
    <location>
        <begin position="25"/>
        <end position="35"/>
    </location>
</feature>
<organism evidence="2 3">
    <name type="scientific">Flavonifractor plautii</name>
    <name type="common">Fusobacterium plautii</name>
    <dbReference type="NCBI Taxonomy" id="292800"/>
    <lineage>
        <taxon>Bacteria</taxon>
        <taxon>Bacillati</taxon>
        <taxon>Bacillota</taxon>
        <taxon>Clostridia</taxon>
        <taxon>Eubacteriales</taxon>
        <taxon>Oscillospiraceae</taxon>
        <taxon>Flavonifractor</taxon>
    </lineage>
</organism>
<sequence length="50" mass="5345">MMTTSQNMVPSMSGVSLASRPAGPTEKLTPTITSSTTENTRMIKVMTLPM</sequence>
<evidence type="ECO:0000313" key="2">
    <source>
        <dbReference type="EMBL" id="CUP38580.1"/>
    </source>
</evidence>